<keyword evidence="2" id="KW-1185">Reference proteome</keyword>
<evidence type="ECO:0000313" key="2">
    <source>
        <dbReference type="Proteomes" id="UP000234748"/>
    </source>
</evidence>
<proteinExistence type="predicted"/>
<dbReference type="AlphaFoldDB" id="A0A2N5M4M8"/>
<dbReference type="Proteomes" id="UP000234748">
    <property type="component" value="Unassembled WGS sequence"/>
</dbReference>
<dbReference type="EMBL" id="PGUY01000044">
    <property type="protein sequence ID" value="PLT29223.1"/>
    <property type="molecule type" value="Genomic_DNA"/>
</dbReference>
<dbReference type="Gene3D" id="2.60.120.10">
    <property type="entry name" value="Jelly Rolls"/>
    <property type="match status" value="1"/>
</dbReference>
<dbReference type="SUPFAM" id="SSF51182">
    <property type="entry name" value="RmlC-like cupins"/>
    <property type="match status" value="1"/>
</dbReference>
<organism evidence="1 2">
    <name type="scientific">Peribacillus deserti</name>
    <dbReference type="NCBI Taxonomy" id="673318"/>
    <lineage>
        <taxon>Bacteria</taxon>
        <taxon>Bacillati</taxon>
        <taxon>Bacillota</taxon>
        <taxon>Bacilli</taxon>
        <taxon>Bacillales</taxon>
        <taxon>Bacillaceae</taxon>
        <taxon>Peribacillus</taxon>
    </lineage>
</organism>
<comment type="caution">
    <text evidence="1">The sequence shown here is derived from an EMBL/GenBank/DDBJ whole genome shotgun (WGS) entry which is preliminary data.</text>
</comment>
<protein>
    <recommendedName>
        <fullName evidence="3">Cupin</fullName>
    </recommendedName>
</protein>
<gene>
    <name evidence="1" type="ORF">CUU66_14400</name>
</gene>
<evidence type="ECO:0000313" key="1">
    <source>
        <dbReference type="EMBL" id="PLT29223.1"/>
    </source>
</evidence>
<name>A0A2N5M4M8_9BACI</name>
<sequence length="144" mass="16643">MTQNSTEFVDNFRSGEVITTGFEGWSDEIKDEFKRNEFNGHIGSELVFENNRVRVWNMTLAPGEKMPAHRHVLDYFWTAVTPGRFLQRNHDGTTYESSYDAGVTHYYKVEHGEFALHNLENVGDTTMIFTTVEFKNSANEPLEL</sequence>
<dbReference type="InterPro" id="IPR011051">
    <property type="entry name" value="RmlC_Cupin_sf"/>
</dbReference>
<reference evidence="1 2" key="1">
    <citation type="submission" date="2017-11" db="EMBL/GenBank/DDBJ databases">
        <title>Comparitive Functional Genomics of Dry Heat Resistant strains isolated from the Viking Spacecraft.</title>
        <authorList>
            <person name="Seuylemezian A."/>
            <person name="Cooper K."/>
            <person name="Vaishampayan P."/>
        </authorList>
    </citation>
    <scope>NUCLEOTIDE SEQUENCE [LARGE SCALE GENOMIC DNA]</scope>
    <source>
        <strain evidence="1 2">V1-29</strain>
    </source>
</reference>
<dbReference type="RefSeq" id="WP_101643343.1">
    <property type="nucleotide sequence ID" value="NZ_PGUY01000044.1"/>
</dbReference>
<accession>A0A2N5M4M8</accession>
<evidence type="ECO:0008006" key="3">
    <source>
        <dbReference type="Google" id="ProtNLM"/>
    </source>
</evidence>
<dbReference type="InterPro" id="IPR014710">
    <property type="entry name" value="RmlC-like_jellyroll"/>
</dbReference>
<dbReference type="OrthoDB" id="9800684at2"/>